<keyword evidence="9" id="KW-0132">Cell division</keyword>
<reference evidence="13 14" key="1">
    <citation type="journal article" date="2016" name="Nat. Commun.">
        <title>Thousands of microbial genomes shed light on interconnected biogeochemical processes in an aquifer system.</title>
        <authorList>
            <person name="Anantharaman K."/>
            <person name="Brown C.T."/>
            <person name="Hug L.A."/>
            <person name="Sharon I."/>
            <person name="Castelle C.J."/>
            <person name="Probst A.J."/>
            <person name="Thomas B.C."/>
            <person name="Singh A."/>
            <person name="Wilkins M.J."/>
            <person name="Karaoz U."/>
            <person name="Brodie E.L."/>
            <person name="Williams K.H."/>
            <person name="Hubbard S.S."/>
            <person name="Banfield J.F."/>
        </authorList>
    </citation>
    <scope>NUCLEOTIDE SEQUENCE [LARGE SCALE GENOMIC DNA]</scope>
</reference>
<gene>
    <name evidence="13" type="ORF">A3B25_02975</name>
</gene>
<evidence type="ECO:0000259" key="12">
    <source>
        <dbReference type="Pfam" id="PF08245"/>
    </source>
</evidence>
<dbReference type="Proteomes" id="UP000179106">
    <property type="component" value="Unassembled WGS sequence"/>
</dbReference>
<dbReference type="InterPro" id="IPR005761">
    <property type="entry name" value="UDP-N-AcMur-Glu-dNH2Pim_ligase"/>
</dbReference>
<keyword evidence="2" id="KW-0963">Cytoplasm</keyword>
<feature type="domain" description="Mur ligase central" evidence="12">
    <location>
        <begin position="50"/>
        <end position="207"/>
    </location>
</feature>
<dbReference type="NCBIfam" id="TIGR01085">
    <property type="entry name" value="murE"/>
    <property type="match status" value="1"/>
</dbReference>
<dbReference type="PROSITE" id="PS01011">
    <property type="entry name" value="FOLYLPOLYGLU_SYNT_1"/>
    <property type="match status" value="1"/>
</dbReference>
<evidence type="ECO:0008006" key="15">
    <source>
        <dbReference type="Google" id="ProtNLM"/>
    </source>
</evidence>
<dbReference type="InterPro" id="IPR018109">
    <property type="entry name" value="Folylpolyglutamate_synth_CS"/>
</dbReference>
<evidence type="ECO:0000313" key="13">
    <source>
        <dbReference type="EMBL" id="OGZ52793.1"/>
    </source>
</evidence>
<evidence type="ECO:0000259" key="11">
    <source>
        <dbReference type="Pfam" id="PF02875"/>
    </source>
</evidence>
<dbReference type="SUPFAM" id="SSF53623">
    <property type="entry name" value="MurD-like peptide ligases, catalytic domain"/>
    <property type="match status" value="1"/>
</dbReference>
<evidence type="ECO:0000256" key="6">
    <source>
        <dbReference type="ARBA" id="ARBA00022960"/>
    </source>
</evidence>
<keyword evidence="7 9" id="KW-0573">Peptidoglycan synthesis</keyword>
<dbReference type="InterPro" id="IPR036615">
    <property type="entry name" value="Mur_ligase_C_dom_sf"/>
</dbReference>
<keyword evidence="3" id="KW-0436">Ligase</keyword>
<keyword evidence="10" id="KW-0472">Membrane</keyword>
<evidence type="ECO:0000256" key="8">
    <source>
        <dbReference type="ARBA" id="ARBA00023316"/>
    </source>
</evidence>
<keyword evidence="10" id="KW-1133">Transmembrane helix</keyword>
<dbReference type="Pfam" id="PF02875">
    <property type="entry name" value="Mur_ligase_C"/>
    <property type="match status" value="1"/>
</dbReference>
<evidence type="ECO:0000256" key="3">
    <source>
        <dbReference type="ARBA" id="ARBA00022598"/>
    </source>
</evidence>
<protein>
    <recommendedName>
        <fullName evidence="15">UDP-N-acetylmuramoyl-L-alanyl-D-glutamate--2, 6-diaminopimelate ligase</fullName>
    </recommendedName>
</protein>
<comment type="similarity">
    <text evidence="1">Belongs to the MurCDEF family. MurE subfamily.</text>
</comment>
<dbReference type="Pfam" id="PF08245">
    <property type="entry name" value="Mur_ligase_M"/>
    <property type="match status" value="1"/>
</dbReference>
<dbReference type="GO" id="GO:0008360">
    <property type="term" value="P:regulation of cell shape"/>
    <property type="evidence" value="ECO:0007669"/>
    <property type="project" value="UniProtKB-KW"/>
</dbReference>
<evidence type="ECO:0000256" key="9">
    <source>
        <dbReference type="RuleBase" id="RU004135"/>
    </source>
</evidence>
<dbReference type="AlphaFoldDB" id="A0A1G2GRF9"/>
<dbReference type="PANTHER" id="PTHR23135">
    <property type="entry name" value="MUR LIGASE FAMILY MEMBER"/>
    <property type="match status" value="1"/>
</dbReference>
<keyword evidence="9" id="KW-0131">Cell cycle</keyword>
<dbReference type="STRING" id="1802126.A3B25_02975"/>
<dbReference type="InterPro" id="IPR013221">
    <property type="entry name" value="Mur_ligase_cen"/>
</dbReference>
<dbReference type="InterPro" id="IPR036565">
    <property type="entry name" value="Mur-like_cat_sf"/>
</dbReference>
<dbReference type="GO" id="GO:0051301">
    <property type="term" value="P:cell division"/>
    <property type="evidence" value="ECO:0007669"/>
    <property type="project" value="UniProtKB-KW"/>
</dbReference>
<keyword evidence="8 9" id="KW-0961">Cell wall biogenesis/degradation</keyword>
<dbReference type="EMBL" id="MHNW01000039">
    <property type="protein sequence ID" value="OGZ52793.1"/>
    <property type="molecule type" value="Genomic_DNA"/>
</dbReference>
<name>A0A1G2GRF9_9BACT</name>
<proteinExistence type="inferred from homology"/>
<feature type="non-terminal residue" evidence="13">
    <location>
        <position position="423"/>
    </location>
</feature>
<dbReference type="Gene3D" id="3.90.190.20">
    <property type="entry name" value="Mur ligase, C-terminal domain"/>
    <property type="match status" value="1"/>
</dbReference>
<organism evidence="13 14">
    <name type="scientific">Candidatus Ryanbacteria bacterium RIFCSPLOWO2_01_FULL_48_26</name>
    <dbReference type="NCBI Taxonomy" id="1802126"/>
    <lineage>
        <taxon>Bacteria</taxon>
        <taxon>Candidatus Ryaniibacteriota</taxon>
    </lineage>
</organism>
<dbReference type="GO" id="GO:0009252">
    <property type="term" value="P:peptidoglycan biosynthetic process"/>
    <property type="evidence" value="ECO:0007669"/>
    <property type="project" value="UniProtKB-UniPathway"/>
</dbReference>
<keyword evidence="10" id="KW-0812">Transmembrane</keyword>
<sequence>MDFYAGAKRNPVVAFIYKLPLVAKIYHFLLATLAACVYGFPSRKIYMIGVTGTKGKTTTLELLNSILEAAGEKTAMISSRRIKIGSDSRINDTENTMPGSFFLQRSLRRAVNARCATALVEVTSQGAALSHHRFMEWDIGVVTNIAPEHTEAHGSFEAYRNAKLKFLKYVLKKQGTVFVNKNDANSQFFVNVFKDEKVVVLYSRDDAYMQSLLSRPSLFERPKDLPPEFILSDFNKDNIAAAEAVARFIKVPDNVIEDGVRNFRGIPGRMEFVRKRGKTAVIDYAHTPESLEAVYATLRGMLKKNDNQNPGLVCVLGSAGGGRDKWKRPVMGKIAAQYCETIILTNEDPYDESPTRIISEIASGIPAEKRGGAIEILDRGEAIRRAAYYAKDGDIIVITGKGSEQWIHGPHGSKTPWSERKAV</sequence>
<keyword evidence="5" id="KW-0067">ATP-binding</keyword>
<feature type="transmembrane region" description="Helical" evidence="10">
    <location>
        <begin position="21"/>
        <end position="40"/>
    </location>
</feature>
<evidence type="ECO:0000313" key="14">
    <source>
        <dbReference type="Proteomes" id="UP000179106"/>
    </source>
</evidence>
<comment type="subcellular location">
    <subcellularLocation>
        <location evidence="9">Cytoplasm</location>
    </subcellularLocation>
</comment>
<dbReference type="SUPFAM" id="SSF53244">
    <property type="entry name" value="MurD-like peptide ligases, peptide-binding domain"/>
    <property type="match status" value="1"/>
</dbReference>
<dbReference type="GO" id="GO:0071555">
    <property type="term" value="P:cell wall organization"/>
    <property type="evidence" value="ECO:0007669"/>
    <property type="project" value="UniProtKB-KW"/>
</dbReference>
<evidence type="ECO:0000256" key="10">
    <source>
        <dbReference type="SAM" id="Phobius"/>
    </source>
</evidence>
<evidence type="ECO:0000256" key="1">
    <source>
        <dbReference type="ARBA" id="ARBA00005898"/>
    </source>
</evidence>
<accession>A0A1G2GRF9</accession>
<dbReference type="InterPro" id="IPR004101">
    <property type="entry name" value="Mur_ligase_C"/>
</dbReference>
<evidence type="ECO:0000256" key="7">
    <source>
        <dbReference type="ARBA" id="ARBA00022984"/>
    </source>
</evidence>
<dbReference type="GO" id="GO:0005737">
    <property type="term" value="C:cytoplasm"/>
    <property type="evidence" value="ECO:0007669"/>
    <property type="project" value="UniProtKB-SubCell"/>
</dbReference>
<evidence type="ECO:0000256" key="2">
    <source>
        <dbReference type="ARBA" id="ARBA00022490"/>
    </source>
</evidence>
<dbReference type="Gene3D" id="3.40.1190.10">
    <property type="entry name" value="Mur-like, catalytic domain"/>
    <property type="match status" value="1"/>
</dbReference>
<comment type="caution">
    <text evidence="13">The sequence shown here is derived from an EMBL/GenBank/DDBJ whole genome shotgun (WGS) entry which is preliminary data.</text>
</comment>
<dbReference type="GO" id="GO:0004326">
    <property type="term" value="F:tetrahydrofolylpolyglutamate synthase activity"/>
    <property type="evidence" value="ECO:0007669"/>
    <property type="project" value="InterPro"/>
</dbReference>
<dbReference type="GO" id="GO:0005524">
    <property type="term" value="F:ATP binding"/>
    <property type="evidence" value="ECO:0007669"/>
    <property type="project" value="UniProtKB-KW"/>
</dbReference>
<keyword evidence="4" id="KW-0547">Nucleotide-binding</keyword>
<evidence type="ECO:0000256" key="4">
    <source>
        <dbReference type="ARBA" id="ARBA00022741"/>
    </source>
</evidence>
<comment type="pathway">
    <text evidence="9">Cell wall biogenesis; peptidoglycan biosynthesis.</text>
</comment>
<feature type="domain" description="Mur ligase C-terminal" evidence="11">
    <location>
        <begin position="268"/>
        <end position="402"/>
    </location>
</feature>
<dbReference type="PANTHER" id="PTHR23135:SF4">
    <property type="entry name" value="UDP-N-ACETYLMURAMOYL-L-ALANYL-D-GLUTAMATE--2,6-DIAMINOPIMELATE LIGASE MURE HOMOLOG, CHLOROPLASTIC"/>
    <property type="match status" value="1"/>
</dbReference>
<evidence type="ECO:0000256" key="5">
    <source>
        <dbReference type="ARBA" id="ARBA00022840"/>
    </source>
</evidence>
<keyword evidence="6 9" id="KW-0133">Cell shape</keyword>
<dbReference type="UniPathway" id="UPA00219"/>